<dbReference type="RefSeq" id="XP_056490457.1">
    <property type="nucleotide sequence ID" value="XM_056627723.1"/>
</dbReference>
<name>A0A9W9W4C1_9EURO</name>
<organism evidence="2 3">
    <name type="scientific">Penicillium cosmopolitanum</name>
    <dbReference type="NCBI Taxonomy" id="1131564"/>
    <lineage>
        <taxon>Eukaryota</taxon>
        <taxon>Fungi</taxon>
        <taxon>Dikarya</taxon>
        <taxon>Ascomycota</taxon>
        <taxon>Pezizomycotina</taxon>
        <taxon>Eurotiomycetes</taxon>
        <taxon>Eurotiomycetidae</taxon>
        <taxon>Eurotiales</taxon>
        <taxon>Aspergillaceae</taxon>
        <taxon>Penicillium</taxon>
    </lineage>
</organism>
<dbReference type="AlphaFoldDB" id="A0A9W9W4C1"/>
<sequence length="69" mass="7995">MAAHNADYARSASNQNDHPDEKHYSKESFVKDIEEWIDKLNEENGFHIVNTWSAVLYYGVVANDCFVPY</sequence>
<evidence type="ECO:0000313" key="3">
    <source>
        <dbReference type="Proteomes" id="UP001147747"/>
    </source>
</evidence>
<keyword evidence="3" id="KW-1185">Reference proteome</keyword>
<protein>
    <submittedName>
        <fullName evidence="2">Uncharacterized protein</fullName>
    </submittedName>
</protein>
<reference evidence="2" key="2">
    <citation type="journal article" date="2023" name="IMA Fungus">
        <title>Comparative genomic study of the Penicillium genus elucidates a diverse pangenome and 15 lateral gene transfer events.</title>
        <authorList>
            <person name="Petersen C."/>
            <person name="Sorensen T."/>
            <person name="Nielsen M.R."/>
            <person name="Sondergaard T.E."/>
            <person name="Sorensen J.L."/>
            <person name="Fitzpatrick D.A."/>
            <person name="Frisvad J.C."/>
            <person name="Nielsen K.L."/>
        </authorList>
    </citation>
    <scope>NUCLEOTIDE SEQUENCE</scope>
    <source>
        <strain evidence="2">IBT 29677</strain>
    </source>
</reference>
<dbReference type="EMBL" id="JAPZBU010000005">
    <property type="protein sequence ID" value="KAJ5403215.1"/>
    <property type="molecule type" value="Genomic_DNA"/>
</dbReference>
<accession>A0A9W9W4C1</accession>
<dbReference type="GeneID" id="81366703"/>
<evidence type="ECO:0000256" key="1">
    <source>
        <dbReference type="SAM" id="MobiDB-lite"/>
    </source>
</evidence>
<comment type="caution">
    <text evidence="2">The sequence shown here is derived from an EMBL/GenBank/DDBJ whole genome shotgun (WGS) entry which is preliminary data.</text>
</comment>
<proteinExistence type="predicted"/>
<dbReference type="Proteomes" id="UP001147747">
    <property type="component" value="Unassembled WGS sequence"/>
</dbReference>
<evidence type="ECO:0000313" key="2">
    <source>
        <dbReference type="EMBL" id="KAJ5403215.1"/>
    </source>
</evidence>
<reference evidence="2" key="1">
    <citation type="submission" date="2022-12" db="EMBL/GenBank/DDBJ databases">
        <authorList>
            <person name="Petersen C."/>
        </authorList>
    </citation>
    <scope>NUCLEOTIDE SEQUENCE</scope>
    <source>
        <strain evidence="2">IBT 29677</strain>
    </source>
</reference>
<gene>
    <name evidence="2" type="ORF">N7509_003086</name>
</gene>
<feature type="region of interest" description="Disordered" evidence="1">
    <location>
        <begin position="1"/>
        <end position="24"/>
    </location>
</feature>